<dbReference type="AlphaFoldDB" id="A0A382D3N5"/>
<proteinExistence type="predicted"/>
<dbReference type="EMBL" id="UINC01037325">
    <property type="protein sequence ID" value="SVB32642.1"/>
    <property type="molecule type" value="Genomic_DNA"/>
</dbReference>
<protein>
    <submittedName>
        <fullName evidence="2">Uncharacterized protein</fullName>
    </submittedName>
</protein>
<reference evidence="2" key="1">
    <citation type="submission" date="2018-05" db="EMBL/GenBank/DDBJ databases">
        <authorList>
            <person name="Lanie J.A."/>
            <person name="Ng W.-L."/>
            <person name="Kazmierczak K.M."/>
            <person name="Andrzejewski T.M."/>
            <person name="Davidsen T.M."/>
            <person name="Wayne K.J."/>
            <person name="Tettelin H."/>
            <person name="Glass J.I."/>
            <person name="Rusch D."/>
            <person name="Podicherti R."/>
            <person name="Tsui H.-C.T."/>
            <person name="Winkler M.E."/>
        </authorList>
    </citation>
    <scope>NUCLEOTIDE SEQUENCE</scope>
</reference>
<feature type="compositionally biased region" description="Pro residues" evidence="1">
    <location>
        <begin position="14"/>
        <end position="36"/>
    </location>
</feature>
<sequence length="482" mass="54155">VSAALGQAESVSPKPQPGSEPTQPKPEPGTEPPKPVLPSRTVQSKQPSTATPAPSRLPANINRLLQPRAGYKTASSRSGQFLAYGPMSPKRRGGILDANANTILIAPDYAVVTAERVRNALLGRLGLPLLPGSRVKLRLEPTMSYKATVLVVTERHLNGYTYELTLPSEIEADKLVRALVQVTLLDLANRKPQLRDTEIPFWLTVGITQALLAQPNLVLVVESPQQGGRSMATEFAQKDIRRYDTLAGVRTRLRGRRAFDFSEISMPSPAHLRGENWRDFQACSHLLVDRLLAVPVGGVRLQNMIRQLPDNLNWQTSFLKVYGDFFADMLVVEKWWAVTIVQLTGQNQYQNWTLLEAVEKFENLLKLPAEVRLNDADSPLEAEVTLQQAIRGWDFAVQKQTLQQKINQLLIARLKMPQQLLPFVNEYSRILQNYVATRQRIESFKPRRGRGRPRLAPVVEEAVRQLDSVDRRLVLFKPEPKT</sequence>
<feature type="non-terminal residue" evidence="2">
    <location>
        <position position="1"/>
    </location>
</feature>
<accession>A0A382D3N5</accession>
<organism evidence="2">
    <name type="scientific">marine metagenome</name>
    <dbReference type="NCBI Taxonomy" id="408172"/>
    <lineage>
        <taxon>unclassified sequences</taxon>
        <taxon>metagenomes</taxon>
        <taxon>ecological metagenomes</taxon>
    </lineage>
</organism>
<name>A0A382D3N5_9ZZZZ</name>
<evidence type="ECO:0000313" key="2">
    <source>
        <dbReference type="EMBL" id="SVB32642.1"/>
    </source>
</evidence>
<feature type="region of interest" description="Disordered" evidence="1">
    <location>
        <begin position="1"/>
        <end position="58"/>
    </location>
</feature>
<feature type="non-terminal residue" evidence="2">
    <location>
        <position position="482"/>
    </location>
</feature>
<feature type="compositionally biased region" description="Polar residues" evidence="1">
    <location>
        <begin position="40"/>
        <end position="52"/>
    </location>
</feature>
<gene>
    <name evidence="2" type="ORF">METZ01_LOCUS185496</name>
</gene>
<evidence type="ECO:0000256" key="1">
    <source>
        <dbReference type="SAM" id="MobiDB-lite"/>
    </source>
</evidence>